<dbReference type="Proteomes" id="UP000244855">
    <property type="component" value="Unassembled WGS sequence"/>
</dbReference>
<sequence length="263" mass="30946">MSTPTKDHDACSQTDDKSSTFRFLSLPAEIRLKIYPLCANPLDRPFSEYKGLYLSCRQIYWEMDVECTKIWKTHLGDWIKDRDKPNTSFRDLRNPVIEFDFDKLFNPRGITHVCNNLNYFFPSVHLDTLTLKPQTIPTHDGSWYCGHIFITMGEMFMKNPLVNIKRFVVEFDKKDQFISLDEPWEGVIRFLEYEDSWVYECRRLTRTEELIPVSLIFKDGSLKKQMERPGIDMPKIRVNKRLDHEGGVVLNGQVPRGRPWGLS</sequence>
<keyword evidence="2" id="KW-1185">Reference proteome</keyword>
<dbReference type="OrthoDB" id="3750509at2759"/>
<dbReference type="EMBL" id="KZ805395">
    <property type="protein sequence ID" value="PVH99290.1"/>
    <property type="molecule type" value="Genomic_DNA"/>
</dbReference>
<name>A0A2V1DMG5_9PLEO</name>
<dbReference type="AlphaFoldDB" id="A0A2V1DMG5"/>
<evidence type="ECO:0000313" key="2">
    <source>
        <dbReference type="Proteomes" id="UP000244855"/>
    </source>
</evidence>
<proteinExistence type="predicted"/>
<gene>
    <name evidence="1" type="ORF">DM02DRAFT_629515</name>
</gene>
<reference evidence="1 2" key="1">
    <citation type="journal article" date="2018" name="Sci. Rep.">
        <title>Comparative genomics provides insights into the lifestyle and reveals functional heterogeneity of dark septate endophytic fungi.</title>
        <authorList>
            <person name="Knapp D.G."/>
            <person name="Nemeth J.B."/>
            <person name="Barry K."/>
            <person name="Hainaut M."/>
            <person name="Henrissat B."/>
            <person name="Johnson J."/>
            <person name="Kuo A."/>
            <person name="Lim J.H.P."/>
            <person name="Lipzen A."/>
            <person name="Nolan M."/>
            <person name="Ohm R.A."/>
            <person name="Tamas L."/>
            <person name="Grigoriev I.V."/>
            <person name="Spatafora J.W."/>
            <person name="Nagy L.G."/>
            <person name="Kovacs G.M."/>
        </authorList>
    </citation>
    <scope>NUCLEOTIDE SEQUENCE [LARGE SCALE GENOMIC DNA]</scope>
    <source>
        <strain evidence="1 2">DSE2036</strain>
    </source>
</reference>
<evidence type="ECO:0000313" key="1">
    <source>
        <dbReference type="EMBL" id="PVH99290.1"/>
    </source>
</evidence>
<protein>
    <submittedName>
        <fullName evidence="1">Uncharacterized protein</fullName>
    </submittedName>
</protein>
<accession>A0A2V1DMG5</accession>
<organism evidence="1 2">
    <name type="scientific">Periconia macrospinosa</name>
    <dbReference type="NCBI Taxonomy" id="97972"/>
    <lineage>
        <taxon>Eukaryota</taxon>
        <taxon>Fungi</taxon>
        <taxon>Dikarya</taxon>
        <taxon>Ascomycota</taxon>
        <taxon>Pezizomycotina</taxon>
        <taxon>Dothideomycetes</taxon>
        <taxon>Pleosporomycetidae</taxon>
        <taxon>Pleosporales</taxon>
        <taxon>Massarineae</taxon>
        <taxon>Periconiaceae</taxon>
        <taxon>Periconia</taxon>
    </lineage>
</organism>